<dbReference type="EMBL" id="CAMPGE010029187">
    <property type="protein sequence ID" value="CAI2386660.1"/>
    <property type="molecule type" value="Genomic_DNA"/>
</dbReference>
<dbReference type="SMART" id="SM00015">
    <property type="entry name" value="IQ"/>
    <property type="match status" value="2"/>
</dbReference>
<dbReference type="Gene3D" id="1.20.5.190">
    <property type="match status" value="1"/>
</dbReference>
<accession>A0AAD2DBI4</accession>
<comment type="caution">
    <text evidence="2">The sequence shown here is derived from an EMBL/GenBank/DDBJ whole genome shotgun (WGS) entry which is preliminary data.</text>
</comment>
<dbReference type="PROSITE" id="PS50096">
    <property type="entry name" value="IQ"/>
    <property type="match status" value="2"/>
</dbReference>
<dbReference type="InterPro" id="IPR027417">
    <property type="entry name" value="P-loop_NTPase"/>
</dbReference>
<protein>
    <submittedName>
        <fullName evidence="2">Uncharacterized protein</fullName>
    </submittedName>
</protein>
<feature type="compositionally biased region" description="Polar residues" evidence="1">
    <location>
        <begin position="43"/>
        <end position="62"/>
    </location>
</feature>
<dbReference type="CDD" id="cd23767">
    <property type="entry name" value="IQCD"/>
    <property type="match status" value="1"/>
</dbReference>
<feature type="region of interest" description="Disordered" evidence="1">
    <location>
        <begin position="35"/>
        <end position="62"/>
    </location>
</feature>
<evidence type="ECO:0000313" key="2">
    <source>
        <dbReference type="EMBL" id="CAI2386660.1"/>
    </source>
</evidence>
<dbReference type="SUPFAM" id="SSF52540">
    <property type="entry name" value="P-loop containing nucleoside triphosphate hydrolases"/>
    <property type="match status" value="1"/>
</dbReference>
<feature type="region of interest" description="Disordered" evidence="1">
    <location>
        <begin position="343"/>
        <end position="362"/>
    </location>
</feature>
<dbReference type="Proteomes" id="UP001295684">
    <property type="component" value="Unassembled WGS sequence"/>
</dbReference>
<feature type="region of interest" description="Disordered" evidence="1">
    <location>
        <begin position="510"/>
        <end position="548"/>
    </location>
</feature>
<dbReference type="InterPro" id="IPR000048">
    <property type="entry name" value="IQ_motif_EF-hand-BS"/>
</dbReference>
<gene>
    <name evidence="2" type="ORF">ECRASSUSDP1_LOCUS28283</name>
</gene>
<sequence>MADIFGDYKKNSFKLMSVSPKKTFVPFSSQMDNAGSLPALNNPRKSMQSFGVTPNNEKSLNDHNLTSRFTQSYTQSGMFKDTSIEAASIALKRDASRSRFCDKISKSLKRKNKPKRNHFLKYGRYQTSIKSSCFAMKPAKNNLFLEKIQKTQFIEKLAVKHPGVTPKKNWVFLPEAVIKEKFMKASHKIVQEEAANKIQSYWKVYLIRREFLAYKNKLKSIAKRFQLSFRKWKLNKQKQSHYLKAIVKIQSCWRGYLVRRQTVNWCYSKIYNQLDAFKNLREKYLLEEIKYYCNLWKEKVKDNKFERRLHARKAFVYYAITVYEKLKKKKSLKRPIHHIKAIKPKPKKSISKPTSKKQSKLLRSKKNVNKFQNVVRSAIKNKTHLKNILKFGGKLTDKPSSPLVKSKTFQGAIVNKALGKIVNKSKITPTSKSRFNNKIKRSSLSGIVPSRSHKRRSKYITAIIKEETKIDEDRSQSADTKYDGIESPEIRVVSSFDPFSRHHLNACDSAENDNNIIISGRDQESKETESIATTDDNLDDLASKSESD</sequence>
<proteinExistence type="predicted"/>
<evidence type="ECO:0000313" key="3">
    <source>
        <dbReference type="Proteomes" id="UP001295684"/>
    </source>
</evidence>
<dbReference type="AlphaFoldDB" id="A0AAD2DBI4"/>
<keyword evidence="3" id="KW-1185">Reference proteome</keyword>
<name>A0AAD2DBI4_EUPCR</name>
<reference evidence="2" key="1">
    <citation type="submission" date="2023-07" db="EMBL/GenBank/DDBJ databases">
        <authorList>
            <consortium name="AG Swart"/>
            <person name="Singh M."/>
            <person name="Singh A."/>
            <person name="Seah K."/>
            <person name="Emmerich C."/>
        </authorList>
    </citation>
    <scope>NUCLEOTIDE SEQUENCE</scope>
    <source>
        <strain evidence="2">DP1</strain>
    </source>
</reference>
<dbReference type="Pfam" id="PF00612">
    <property type="entry name" value="IQ"/>
    <property type="match status" value="2"/>
</dbReference>
<evidence type="ECO:0000256" key="1">
    <source>
        <dbReference type="SAM" id="MobiDB-lite"/>
    </source>
</evidence>
<organism evidence="2 3">
    <name type="scientific">Euplotes crassus</name>
    <dbReference type="NCBI Taxonomy" id="5936"/>
    <lineage>
        <taxon>Eukaryota</taxon>
        <taxon>Sar</taxon>
        <taxon>Alveolata</taxon>
        <taxon>Ciliophora</taxon>
        <taxon>Intramacronucleata</taxon>
        <taxon>Spirotrichea</taxon>
        <taxon>Hypotrichia</taxon>
        <taxon>Euplotida</taxon>
        <taxon>Euplotidae</taxon>
        <taxon>Moneuplotes</taxon>
    </lineage>
</organism>